<keyword evidence="3" id="KW-1185">Reference proteome</keyword>
<comment type="caution">
    <text evidence="2">The sequence shown here is derived from an EMBL/GenBank/DDBJ whole genome shotgun (WGS) entry which is preliminary data.</text>
</comment>
<name>A0AAE0LCV2_9CHLO</name>
<dbReference type="EMBL" id="LGRX02004402">
    <property type="protein sequence ID" value="KAK3280412.1"/>
    <property type="molecule type" value="Genomic_DNA"/>
</dbReference>
<protein>
    <submittedName>
        <fullName evidence="2">Uncharacterized protein</fullName>
    </submittedName>
</protein>
<dbReference type="Proteomes" id="UP001190700">
    <property type="component" value="Unassembled WGS sequence"/>
</dbReference>
<accession>A0AAE0LCV2</accession>
<sequence>MEKLIDPFSIAADCLDAAVDTLLDDEKRPITDDDSVLVKTLDACMDPMAEMKKEVRKLKRGHGFTPRVEKDIKDSDDTAASARPPIYSP</sequence>
<gene>
    <name evidence="2" type="ORF">CYMTET_11745</name>
</gene>
<reference evidence="2 3" key="1">
    <citation type="journal article" date="2015" name="Genome Biol. Evol.">
        <title>Comparative Genomics of a Bacterivorous Green Alga Reveals Evolutionary Causalities and Consequences of Phago-Mixotrophic Mode of Nutrition.</title>
        <authorList>
            <person name="Burns J.A."/>
            <person name="Paasch A."/>
            <person name="Narechania A."/>
            <person name="Kim E."/>
        </authorList>
    </citation>
    <scope>NUCLEOTIDE SEQUENCE [LARGE SCALE GENOMIC DNA]</scope>
    <source>
        <strain evidence="2 3">PLY_AMNH</strain>
    </source>
</reference>
<organism evidence="2 3">
    <name type="scientific">Cymbomonas tetramitiformis</name>
    <dbReference type="NCBI Taxonomy" id="36881"/>
    <lineage>
        <taxon>Eukaryota</taxon>
        <taxon>Viridiplantae</taxon>
        <taxon>Chlorophyta</taxon>
        <taxon>Pyramimonadophyceae</taxon>
        <taxon>Pyramimonadales</taxon>
        <taxon>Pyramimonadaceae</taxon>
        <taxon>Cymbomonas</taxon>
    </lineage>
</organism>
<evidence type="ECO:0000256" key="1">
    <source>
        <dbReference type="SAM" id="MobiDB-lite"/>
    </source>
</evidence>
<feature type="region of interest" description="Disordered" evidence="1">
    <location>
        <begin position="60"/>
        <end position="89"/>
    </location>
</feature>
<evidence type="ECO:0000313" key="3">
    <source>
        <dbReference type="Proteomes" id="UP001190700"/>
    </source>
</evidence>
<evidence type="ECO:0000313" key="2">
    <source>
        <dbReference type="EMBL" id="KAK3280412.1"/>
    </source>
</evidence>
<dbReference type="AlphaFoldDB" id="A0AAE0LCV2"/>
<proteinExistence type="predicted"/>
<feature type="compositionally biased region" description="Basic and acidic residues" evidence="1">
    <location>
        <begin position="67"/>
        <end position="76"/>
    </location>
</feature>